<protein>
    <submittedName>
        <fullName evidence="2">Pyridine nucleotide-disulfide oxidoreductase</fullName>
    </submittedName>
</protein>
<evidence type="ECO:0000259" key="1">
    <source>
        <dbReference type="Pfam" id="PF07992"/>
    </source>
</evidence>
<evidence type="ECO:0000313" key="2">
    <source>
        <dbReference type="EMBL" id="QAA92426.1"/>
    </source>
</evidence>
<dbReference type="GO" id="GO:0070221">
    <property type="term" value="P:sulfide oxidation, using sulfide:quinone oxidoreductase"/>
    <property type="evidence" value="ECO:0007669"/>
    <property type="project" value="TreeGrafter"/>
</dbReference>
<dbReference type="EMBL" id="CP022987">
    <property type="protein sequence ID" value="QAA92426.1"/>
    <property type="molecule type" value="Genomic_DNA"/>
</dbReference>
<dbReference type="InterPro" id="IPR023753">
    <property type="entry name" value="FAD/NAD-binding_dom"/>
</dbReference>
<dbReference type="RefSeq" id="WP_128353471.1">
    <property type="nucleotide sequence ID" value="NZ_CP022987.1"/>
</dbReference>
<sequence length="447" mass="48515">MKNFFEVPDASGIRLSRRQLLSLMAAGASTAWLPTSAVAAAPKTKTSARIVIAGAGAAGLSVASQLSSKLEGATIILVDPRKEHFYQPGFTLVGAGIKSPDYPVSRTTDYVPQGVELIAESVAEINPDANNIVTQSGTVLPYDFLFVTTGMVLDYGAIPGMDVSRIGTDGMGSIYHGPESAFATWQEMSRFADKGGVGVFLRPDTEMKCAGAPLKYAFIVEDYLTRRGTRSKSEVIYNANNNALFGVPIVSEKVRMLFSERGIKTNYSHTLQAIDLDRRVATFMTPAGPTQQPYDFIHVIPPMKAPDVVRNSPLPWQEGHWASEGWLEVDKGTLRHVRYANVFGVGDIAGVPKGKTAASVKWQVPVAVAHLIADISGQSSNALYDGYTSCPLITRLGQAMLIEFDYNNNLRPSFPGMIAPLEELWVSWVMKTMALKPTYISMLRGKA</sequence>
<dbReference type="KEGG" id="pus:CKA81_00105"/>
<dbReference type="OrthoDB" id="9802771at2"/>
<dbReference type="Proteomes" id="UP000283474">
    <property type="component" value="Chromosome"/>
</dbReference>
<dbReference type="InterPro" id="IPR015904">
    <property type="entry name" value="Sulphide_quinone_reductase"/>
</dbReference>
<dbReference type="Pfam" id="PF07992">
    <property type="entry name" value="Pyr_redox_2"/>
    <property type="match status" value="1"/>
</dbReference>
<dbReference type="GO" id="GO:0071949">
    <property type="term" value="F:FAD binding"/>
    <property type="evidence" value="ECO:0007669"/>
    <property type="project" value="TreeGrafter"/>
</dbReference>
<name>A0A410G834_9BURK</name>
<dbReference type="GO" id="GO:0070224">
    <property type="term" value="F:sulfide:quinone oxidoreductase activity"/>
    <property type="evidence" value="ECO:0007669"/>
    <property type="project" value="TreeGrafter"/>
</dbReference>
<dbReference type="PANTHER" id="PTHR10632:SF2">
    <property type="entry name" value="SULFIDE:QUINONE OXIDOREDUCTASE, MITOCHONDRIAL"/>
    <property type="match status" value="1"/>
</dbReference>
<keyword evidence="3" id="KW-1185">Reference proteome</keyword>
<dbReference type="AlphaFoldDB" id="A0A410G834"/>
<dbReference type="SUPFAM" id="SSF51905">
    <property type="entry name" value="FAD/NAD(P)-binding domain"/>
    <property type="match status" value="2"/>
</dbReference>
<accession>A0A410G834</accession>
<dbReference type="InterPro" id="IPR036188">
    <property type="entry name" value="FAD/NAD-bd_sf"/>
</dbReference>
<reference evidence="2 3" key="1">
    <citation type="submission" date="2017-08" db="EMBL/GenBank/DDBJ databases">
        <authorList>
            <person name="Park S.-J."/>
            <person name="Kim H."/>
        </authorList>
    </citation>
    <scope>NUCLEOTIDE SEQUENCE [LARGE SCALE GENOMIC DNA]</scope>
    <source>
        <strain evidence="3">ye3</strain>
    </source>
</reference>
<dbReference type="PANTHER" id="PTHR10632">
    <property type="entry name" value="SULFIDE:QUINONE OXIDOREDUCTASE"/>
    <property type="match status" value="1"/>
</dbReference>
<gene>
    <name evidence="2" type="ORF">CKA81_00105</name>
</gene>
<organism evidence="2 3">
    <name type="scientific">Pollutimonas thiosulfatoxidans</name>
    <dbReference type="NCBI Taxonomy" id="2028345"/>
    <lineage>
        <taxon>Bacteria</taxon>
        <taxon>Pseudomonadati</taxon>
        <taxon>Pseudomonadota</taxon>
        <taxon>Betaproteobacteria</taxon>
        <taxon>Burkholderiales</taxon>
        <taxon>Alcaligenaceae</taxon>
        <taxon>Pollutimonas</taxon>
    </lineage>
</organism>
<evidence type="ECO:0000313" key="3">
    <source>
        <dbReference type="Proteomes" id="UP000283474"/>
    </source>
</evidence>
<proteinExistence type="predicted"/>
<dbReference type="InterPro" id="IPR006311">
    <property type="entry name" value="TAT_signal"/>
</dbReference>
<feature type="domain" description="FAD/NAD(P)-binding" evidence="1">
    <location>
        <begin position="49"/>
        <end position="161"/>
    </location>
</feature>
<dbReference type="PROSITE" id="PS51318">
    <property type="entry name" value="TAT"/>
    <property type="match status" value="1"/>
</dbReference>
<dbReference type="Gene3D" id="3.50.50.60">
    <property type="entry name" value="FAD/NAD(P)-binding domain"/>
    <property type="match status" value="2"/>
</dbReference>